<evidence type="ECO:0000313" key="2">
    <source>
        <dbReference type="Proteomes" id="UP000033710"/>
    </source>
</evidence>
<accession>A0A0F2MC43</accession>
<sequence length="103" mass="11508">MLAIHSVIASQYWHFTVTVQCRGMSGAFTTLGCKTQLRNQGTLVAGRREWQAYMIEVCDQQFSWSEEGTSTLRVTLAAVGPLGSDVLACYEVLYDWLSDDTVH</sequence>
<comment type="caution">
    <text evidence="1">The sequence shown here is derived from an EMBL/GenBank/DDBJ whole genome shotgun (WGS) entry which is preliminary data.</text>
</comment>
<dbReference type="GeneID" id="27672521"/>
<dbReference type="RefSeq" id="XP_016589949.1">
    <property type="nucleotide sequence ID" value="XM_016737244.1"/>
</dbReference>
<organism evidence="1 2">
    <name type="scientific">Sporothrix schenckii 1099-18</name>
    <dbReference type="NCBI Taxonomy" id="1397361"/>
    <lineage>
        <taxon>Eukaryota</taxon>
        <taxon>Fungi</taxon>
        <taxon>Dikarya</taxon>
        <taxon>Ascomycota</taxon>
        <taxon>Pezizomycotina</taxon>
        <taxon>Sordariomycetes</taxon>
        <taxon>Sordariomycetidae</taxon>
        <taxon>Ophiostomatales</taxon>
        <taxon>Ophiostomataceae</taxon>
        <taxon>Sporothrix</taxon>
    </lineage>
</organism>
<dbReference type="KEGG" id="ssck:SPSK_11024"/>
<dbReference type="VEuPathDB" id="FungiDB:SPSK_11024"/>
<dbReference type="Proteomes" id="UP000033710">
    <property type="component" value="Unassembled WGS sequence"/>
</dbReference>
<protein>
    <submittedName>
        <fullName evidence="1">Uncharacterized protein</fullName>
    </submittedName>
</protein>
<evidence type="ECO:0000313" key="1">
    <source>
        <dbReference type="EMBL" id="KJR87273.1"/>
    </source>
</evidence>
<name>A0A0F2MC43_SPOSC</name>
<gene>
    <name evidence="1" type="ORF">SPSK_11024</name>
</gene>
<reference evidence="1 2" key="1">
    <citation type="journal article" date="2014" name="BMC Genomics">
        <title>Comparative genomics of the major fungal agents of human and animal Sporotrichosis: Sporothrix schenckii and Sporothrix brasiliensis.</title>
        <authorList>
            <person name="Teixeira M.M."/>
            <person name="de Almeida L.G."/>
            <person name="Kubitschek-Barreira P."/>
            <person name="Alves F.L."/>
            <person name="Kioshima E.S."/>
            <person name="Abadio A.K."/>
            <person name="Fernandes L."/>
            <person name="Derengowski L.S."/>
            <person name="Ferreira K.S."/>
            <person name="Souza R.C."/>
            <person name="Ruiz J.C."/>
            <person name="de Andrade N.C."/>
            <person name="Paes H.C."/>
            <person name="Nicola A.M."/>
            <person name="Albuquerque P."/>
            <person name="Gerber A.L."/>
            <person name="Martins V.P."/>
            <person name="Peconick L.D."/>
            <person name="Neto A.V."/>
            <person name="Chaucanez C.B."/>
            <person name="Silva P.A."/>
            <person name="Cunha O.L."/>
            <person name="de Oliveira F.F."/>
            <person name="dos Santos T.C."/>
            <person name="Barros A.L."/>
            <person name="Soares M.A."/>
            <person name="de Oliveira L.M."/>
            <person name="Marini M.M."/>
            <person name="Villalobos-Duno H."/>
            <person name="Cunha M.M."/>
            <person name="de Hoog S."/>
            <person name="da Silveira J.F."/>
            <person name="Henrissat B."/>
            <person name="Nino-Vega G.A."/>
            <person name="Cisalpino P.S."/>
            <person name="Mora-Montes H.M."/>
            <person name="Almeida S.R."/>
            <person name="Stajich J.E."/>
            <person name="Lopes-Bezerra L.M."/>
            <person name="Vasconcelos A.T."/>
            <person name="Felipe M.S."/>
        </authorList>
    </citation>
    <scope>NUCLEOTIDE SEQUENCE [LARGE SCALE GENOMIC DNA]</scope>
    <source>
        <strain evidence="1 2">1099-18</strain>
    </source>
</reference>
<reference evidence="1 2" key="2">
    <citation type="journal article" date="2015" name="Eukaryot. Cell">
        <title>Asexual propagation of a virulent clone complex in a human and feline outbreak of sporotrichosis.</title>
        <authorList>
            <person name="Teixeira Mde M."/>
            <person name="Rodrigues A.M."/>
            <person name="Tsui C.K."/>
            <person name="de Almeida L.G."/>
            <person name="Van Diepeningen A.D."/>
            <person name="van den Ende B.G."/>
            <person name="Fernandes G.F."/>
            <person name="Kano R."/>
            <person name="Hamelin R.C."/>
            <person name="Lopes-Bezerra L.M."/>
            <person name="Vasconcelos A.T."/>
            <person name="de Hoog S."/>
            <person name="de Camargo Z.P."/>
            <person name="Felipe M.S."/>
        </authorList>
    </citation>
    <scope>NUCLEOTIDE SEQUENCE [LARGE SCALE GENOMIC DNA]</scope>
    <source>
        <strain evidence="1 2">1099-18</strain>
    </source>
</reference>
<dbReference type="AlphaFoldDB" id="A0A0F2MC43"/>
<proteinExistence type="predicted"/>
<dbReference type="EMBL" id="AXCR01000005">
    <property type="protein sequence ID" value="KJR87273.1"/>
    <property type="molecule type" value="Genomic_DNA"/>
</dbReference>
<dbReference type="OrthoDB" id="10271146at2759"/>